<dbReference type="PROSITE" id="PS50174">
    <property type="entry name" value="G_PATCH"/>
    <property type="match status" value="1"/>
</dbReference>
<keyword evidence="4" id="KW-1185">Reference proteome</keyword>
<evidence type="ECO:0000259" key="2">
    <source>
        <dbReference type="PROSITE" id="PS50174"/>
    </source>
</evidence>
<feature type="domain" description="G-patch" evidence="2">
    <location>
        <begin position="141"/>
        <end position="189"/>
    </location>
</feature>
<reference evidence="4" key="1">
    <citation type="journal article" date="2012" name="MBio">
        <title>Comparative genome analysis of Trichophyton rubrum and related dermatophytes reveals candidate genes involved in infection.</title>
        <authorList>
            <person name="Martinez D.A."/>
            <person name="Oliver B.G."/>
            <person name="Graeser Y."/>
            <person name="Goldberg J.M."/>
            <person name="Li W."/>
            <person name="Martinez-Rossi N.M."/>
            <person name="Monod M."/>
            <person name="Shelest E."/>
            <person name="Barton R.C."/>
            <person name="Birch E."/>
            <person name="Brakhage A.A."/>
            <person name="Chen Z."/>
            <person name="Gurr S.J."/>
            <person name="Heiman D."/>
            <person name="Heitman J."/>
            <person name="Kosti I."/>
            <person name="Rossi A."/>
            <person name="Saif S."/>
            <person name="Samalova M."/>
            <person name="Saunders C.W."/>
            <person name="Shea T."/>
            <person name="Summerbell R.C."/>
            <person name="Xu J."/>
            <person name="Young S."/>
            <person name="Zeng Q."/>
            <person name="Birren B.W."/>
            <person name="Cuomo C.A."/>
            <person name="White T.C."/>
        </authorList>
    </citation>
    <scope>NUCLEOTIDE SEQUENCE [LARGE SCALE GENOMIC DNA]</scope>
    <source>
        <strain evidence="4">ATCC MYA-4605 / CBS 113480</strain>
    </source>
</reference>
<accession>C5FM26</accession>
<protein>
    <recommendedName>
        <fullName evidence="2">G-patch domain-containing protein</fullName>
    </recommendedName>
</protein>
<dbReference type="STRING" id="554155.C5FM26"/>
<dbReference type="PANTHER" id="PTHR20923">
    <property type="entry name" value="BAT4 PROTEIN-RELATED"/>
    <property type="match status" value="1"/>
</dbReference>
<dbReference type="AlphaFoldDB" id="C5FM26"/>
<organism evidence="3 4">
    <name type="scientific">Arthroderma otae (strain ATCC MYA-4605 / CBS 113480)</name>
    <name type="common">Microsporum canis</name>
    <dbReference type="NCBI Taxonomy" id="554155"/>
    <lineage>
        <taxon>Eukaryota</taxon>
        <taxon>Fungi</taxon>
        <taxon>Dikarya</taxon>
        <taxon>Ascomycota</taxon>
        <taxon>Pezizomycotina</taxon>
        <taxon>Eurotiomycetes</taxon>
        <taxon>Eurotiomycetidae</taxon>
        <taxon>Onygenales</taxon>
        <taxon>Arthrodermataceae</taxon>
        <taxon>Microsporum</taxon>
    </lineage>
</organism>
<name>C5FM26_ARTOC</name>
<dbReference type="eggNOG" id="ENOG502SNBH">
    <property type="taxonomic scope" value="Eukaryota"/>
</dbReference>
<evidence type="ECO:0000313" key="3">
    <source>
        <dbReference type="EMBL" id="EEQ30748.1"/>
    </source>
</evidence>
<dbReference type="OrthoDB" id="20282at2759"/>
<feature type="region of interest" description="Disordered" evidence="1">
    <location>
        <begin position="96"/>
        <end position="125"/>
    </location>
</feature>
<dbReference type="InterPro" id="IPR039146">
    <property type="entry name" value="GPANK1"/>
</dbReference>
<dbReference type="GeneID" id="9229383"/>
<dbReference type="HOGENOM" id="CLU_079943_0_0_1"/>
<dbReference type="Pfam" id="PF01585">
    <property type="entry name" value="G-patch"/>
    <property type="match status" value="1"/>
</dbReference>
<dbReference type="Proteomes" id="UP000002035">
    <property type="component" value="Unassembled WGS sequence"/>
</dbReference>
<feature type="region of interest" description="Disordered" evidence="1">
    <location>
        <begin position="155"/>
        <end position="242"/>
    </location>
</feature>
<evidence type="ECO:0000313" key="4">
    <source>
        <dbReference type="Proteomes" id="UP000002035"/>
    </source>
</evidence>
<dbReference type="PANTHER" id="PTHR20923:SF1">
    <property type="entry name" value="G PATCH DOMAIN AND ANKYRIN REPEAT-CONTAINING PROTEIN 1"/>
    <property type="match status" value="1"/>
</dbReference>
<proteinExistence type="predicted"/>
<gene>
    <name evidence="3" type="ORF">MCYG_03567</name>
</gene>
<feature type="compositionally biased region" description="Basic and acidic residues" evidence="1">
    <location>
        <begin position="189"/>
        <end position="198"/>
    </location>
</feature>
<dbReference type="InterPro" id="IPR000467">
    <property type="entry name" value="G_patch_dom"/>
</dbReference>
<dbReference type="VEuPathDB" id="FungiDB:MCYG_03567"/>
<feature type="compositionally biased region" description="Basic and acidic residues" evidence="1">
    <location>
        <begin position="207"/>
        <end position="218"/>
    </location>
</feature>
<dbReference type="OMA" id="TYGWDPD"/>
<feature type="compositionally biased region" description="Low complexity" evidence="1">
    <location>
        <begin position="31"/>
        <end position="52"/>
    </location>
</feature>
<evidence type="ECO:0000256" key="1">
    <source>
        <dbReference type="SAM" id="MobiDB-lite"/>
    </source>
</evidence>
<dbReference type="GO" id="GO:0003676">
    <property type="term" value="F:nucleic acid binding"/>
    <property type="evidence" value="ECO:0007669"/>
    <property type="project" value="InterPro"/>
</dbReference>
<sequence>MASNDDEYSIPQGFGAGIKRKRVPFVPSRDTATLSTTTSAPATVSSSPTPGGSSIAAKYLSIVLPSSSQSDTGSPGNTSSDTELCEVCRLPLKAIPKQLNQGDEREPKASASEPPDTIPHEASLAHQVCLPHSHPPSAVDRTRAGYKYLSSYGWDPDARSGLGPTGSGIQIPLKPKMKNDTVGLGVGSWRDEAEDHGGKRQKRKLKQLREKEEADKAKNARKLNAKQVRLQEEEKKRHGEKLRDVFYRTEDMEKYLGN</sequence>
<feature type="region of interest" description="Disordered" evidence="1">
    <location>
        <begin position="1"/>
        <end position="52"/>
    </location>
</feature>
<dbReference type="RefSeq" id="XP_002848061.1">
    <property type="nucleotide sequence ID" value="XM_002848015.1"/>
</dbReference>
<feature type="compositionally biased region" description="Basic and acidic residues" evidence="1">
    <location>
        <begin position="229"/>
        <end position="242"/>
    </location>
</feature>
<dbReference type="EMBL" id="DS995703">
    <property type="protein sequence ID" value="EEQ30748.1"/>
    <property type="molecule type" value="Genomic_DNA"/>
</dbReference>